<keyword evidence="2" id="KW-0899">Viral immunoevasion</keyword>
<sequence length="230" mass="25641">MRSIQMCYAKSSSSAVLVFAWTFLWAGTLNLSAGITAKAATSPATPTDNYDYYEYYGDYAYEDACHNWQTYIQESHLEMGTVGEPSILRCPFSECWDGYTTTWYRNGVELKLDSTTGEIAQSGDAGEQLQFPRLRQEDAGSYTCQMSNGTHTFVGNIHLEATNPPSITPPSMDPVDPPKLQRSVGENATFVCRASYGVIGPATFPQLYWVKNDTFVSDNGRVVLRRTSRR</sequence>
<dbReference type="AlphaFoldDB" id="A0A6P5A661"/>
<evidence type="ECO:0000256" key="1">
    <source>
        <dbReference type="ARBA" id="ARBA00022518"/>
    </source>
</evidence>
<dbReference type="Pfam" id="PF13927">
    <property type="entry name" value="Ig_3"/>
    <property type="match status" value="1"/>
</dbReference>
<keyword evidence="7" id="KW-0393">Immunoglobulin domain</keyword>
<evidence type="ECO:0000256" key="5">
    <source>
        <dbReference type="ARBA" id="ARBA00023180"/>
    </source>
</evidence>
<dbReference type="InterPro" id="IPR036179">
    <property type="entry name" value="Ig-like_dom_sf"/>
</dbReference>
<dbReference type="InterPro" id="IPR003598">
    <property type="entry name" value="Ig_sub2"/>
</dbReference>
<dbReference type="SMART" id="SM00409">
    <property type="entry name" value="IG"/>
    <property type="match status" value="1"/>
</dbReference>
<evidence type="ECO:0000256" key="7">
    <source>
        <dbReference type="ARBA" id="ARBA00023319"/>
    </source>
</evidence>
<protein>
    <recommendedName>
        <fullName evidence="9">Soluble interferon alpha/beta receptor OPG204</fullName>
    </recommendedName>
</protein>
<keyword evidence="2" id="KW-0945">Host-virus interaction</keyword>
<dbReference type="SUPFAM" id="SSF48726">
    <property type="entry name" value="Immunoglobulin"/>
    <property type="match status" value="2"/>
</dbReference>
<dbReference type="GO" id="GO:0039502">
    <property type="term" value="P:symbiont-mediated suppression of host type I interferon-mediated signaling pathway"/>
    <property type="evidence" value="ECO:0007669"/>
    <property type="project" value="UniProtKB-KW"/>
</dbReference>
<comment type="function">
    <text evidence="10">Counteracts the antiviral effects of host IFN-alpha/beta and key IFN-inducible proteins involved in viral RNA degradation suxh as host OAS1. Acts as a soluble IFN-alpha receptor and thus inhibits the interaction between host IFN-alpha and its receptor.</text>
</comment>
<dbReference type="Gene3D" id="2.60.40.10">
    <property type="entry name" value="Immunoglobulins"/>
    <property type="match status" value="1"/>
</dbReference>
<gene>
    <name evidence="13" type="primary">LOC109480875</name>
</gene>
<evidence type="ECO:0000256" key="4">
    <source>
        <dbReference type="ARBA" id="ARBA00023157"/>
    </source>
</evidence>
<dbReference type="InterPro" id="IPR007110">
    <property type="entry name" value="Ig-like_dom"/>
</dbReference>
<feature type="domain" description="Ig-like" evidence="11">
    <location>
        <begin position="165"/>
        <end position="230"/>
    </location>
</feature>
<evidence type="ECO:0000313" key="12">
    <source>
        <dbReference type="Proteomes" id="UP000515135"/>
    </source>
</evidence>
<evidence type="ECO:0000313" key="13">
    <source>
        <dbReference type="RefSeq" id="XP_019638762.1"/>
    </source>
</evidence>
<dbReference type="OrthoDB" id="6244967at2759"/>
<dbReference type="PROSITE" id="PS50835">
    <property type="entry name" value="IG_LIKE"/>
    <property type="match status" value="2"/>
</dbReference>
<comment type="subunit">
    <text evidence="8">Interacts with host IFNA1.</text>
</comment>
<proteinExistence type="predicted"/>
<keyword evidence="3" id="KW-1114">Inhibition of host interferon signaling pathway by virus</keyword>
<accession>A0A6P5A661</accession>
<evidence type="ECO:0000256" key="8">
    <source>
        <dbReference type="ARBA" id="ARBA00038761"/>
    </source>
</evidence>
<organism evidence="12 13">
    <name type="scientific">Branchiostoma belcheri</name>
    <name type="common">Amphioxus</name>
    <dbReference type="NCBI Taxonomy" id="7741"/>
    <lineage>
        <taxon>Eukaryota</taxon>
        <taxon>Metazoa</taxon>
        <taxon>Chordata</taxon>
        <taxon>Cephalochordata</taxon>
        <taxon>Leptocardii</taxon>
        <taxon>Amphioxiformes</taxon>
        <taxon>Branchiostomatidae</taxon>
        <taxon>Branchiostoma</taxon>
    </lineage>
</organism>
<dbReference type="InterPro" id="IPR013783">
    <property type="entry name" value="Ig-like_fold"/>
</dbReference>
<dbReference type="KEGG" id="bbel:109480875"/>
<dbReference type="PANTHER" id="PTHR11890:SF44">
    <property type="entry name" value="X-LINKED INTERLEUKIN-1 RECEPTOR ACCESSORY PROTEIN-LIKE 2"/>
    <property type="match status" value="1"/>
</dbReference>
<evidence type="ECO:0000256" key="2">
    <source>
        <dbReference type="ARBA" id="ARBA00022632"/>
    </source>
</evidence>
<dbReference type="SMART" id="SM00408">
    <property type="entry name" value="IGc2"/>
    <property type="match status" value="1"/>
</dbReference>
<dbReference type="RefSeq" id="XP_019638762.1">
    <property type="nucleotide sequence ID" value="XM_019783203.1"/>
</dbReference>
<evidence type="ECO:0000256" key="3">
    <source>
        <dbReference type="ARBA" id="ARBA00022830"/>
    </source>
</evidence>
<dbReference type="PANTHER" id="PTHR11890">
    <property type="entry name" value="INTERLEUKIN-1 RECEPTOR FAMILY MEMBER"/>
    <property type="match status" value="1"/>
</dbReference>
<evidence type="ECO:0000256" key="10">
    <source>
        <dbReference type="ARBA" id="ARBA00045444"/>
    </source>
</evidence>
<name>A0A6P5A661_BRABE</name>
<evidence type="ECO:0000259" key="11">
    <source>
        <dbReference type="PROSITE" id="PS50835"/>
    </source>
</evidence>
<keyword evidence="4" id="KW-1015">Disulfide bond</keyword>
<keyword evidence="5" id="KW-0325">Glycoprotein</keyword>
<dbReference type="GeneID" id="109480875"/>
<dbReference type="InterPro" id="IPR015621">
    <property type="entry name" value="IL-1_rcpt_fam"/>
</dbReference>
<keyword evidence="6" id="KW-0922">Interferon antiviral system evasion</keyword>
<reference evidence="13" key="1">
    <citation type="submission" date="2025-08" db="UniProtKB">
        <authorList>
            <consortium name="RefSeq"/>
        </authorList>
    </citation>
    <scope>IDENTIFICATION</scope>
    <source>
        <tissue evidence="13">Gonad</tissue>
    </source>
</reference>
<keyword evidence="2" id="KW-1090">Inhibition of host innate immune response by virus</keyword>
<dbReference type="CDD" id="cd00096">
    <property type="entry name" value="Ig"/>
    <property type="match status" value="1"/>
</dbReference>
<dbReference type="InterPro" id="IPR003599">
    <property type="entry name" value="Ig_sub"/>
</dbReference>
<evidence type="ECO:0000256" key="6">
    <source>
        <dbReference type="ARBA" id="ARBA00023258"/>
    </source>
</evidence>
<feature type="domain" description="Ig-like" evidence="11">
    <location>
        <begin position="83"/>
        <end position="160"/>
    </location>
</feature>
<dbReference type="Proteomes" id="UP000515135">
    <property type="component" value="Unplaced"/>
</dbReference>
<keyword evidence="1" id="KW-0244">Early protein</keyword>
<evidence type="ECO:0000256" key="9">
    <source>
        <dbReference type="ARBA" id="ARBA00041012"/>
    </source>
</evidence>
<keyword evidence="12" id="KW-1185">Reference proteome</keyword>